<accession>A0A841EYG8</accession>
<proteinExistence type="predicted"/>
<reference evidence="1 2" key="1">
    <citation type="submission" date="2020-08" db="EMBL/GenBank/DDBJ databases">
        <title>Functional genomics of gut bacteria from endangered species of beetles.</title>
        <authorList>
            <person name="Carlos-Shanley C."/>
        </authorList>
    </citation>
    <scope>NUCLEOTIDE SEQUENCE [LARGE SCALE GENOMIC DNA]</scope>
    <source>
        <strain evidence="1 2">S00070</strain>
    </source>
</reference>
<comment type="caution">
    <text evidence="1">The sequence shown here is derived from an EMBL/GenBank/DDBJ whole genome shotgun (WGS) entry which is preliminary data.</text>
</comment>
<evidence type="ECO:0000313" key="1">
    <source>
        <dbReference type="EMBL" id="MBB6005380.1"/>
    </source>
</evidence>
<evidence type="ECO:0000313" key="2">
    <source>
        <dbReference type="Proteomes" id="UP000524404"/>
    </source>
</evidence>
<gene>
    <name evidence="1" type="ORF">HNP25_004054</name>
</gene>
<dbReference type="RefSeq" id="WP_184137144.1">
    <property type="nucleotide sequence ID" value="NZ_JACHKT010000043.1"/>
</dbReference>
<dbReference type="AlphaFoldDB" id="A0A841EYG8"/>
<dbReference type="Proteomes" id="UP000524404">
    <property type="component" value="Unassembled WGS sequence"/>
</dbReference>
<name>A0A841EYG8_9BACT</name>
<keyword evidence="2" id="KW-1185">Reference proteome</keyword>
<organism evidence="1 2">
    <name type="scientific">Arcicella rosea</name>
    <dbReference type="NCBI Taxonomy" id="502909"/>
    <lineage>
        <taxon>Bacteria</taxon>
        <taxon>Pseudomonadati</taxon>
        <taxon>Bacteroidota</taxon>
        <taxon>Cytophagia</taxon>
        <taxon>Cytophagales</taxon>
        <taxon>Flectobacillaceae</taxon>
        <taxon>Arcicella</taxon>
    </lineage>
</organism>
<sequence>MQEYILQLLEDMLSAERPQREPFEEKEYNNIDNLEKHFEDVERYLSGDYEQKISTIIGFTNEQFPPIDKLTDNQMLSIVEGFDKLLYSYNISTDLPDGLAIETAYSLLVSTLEKEVFIGEGDGFWMIEFCQYDIAKCPFGDLCSCKEFEKYHNERSEDKKSDEETLF</sequence>
<dbReference type="EMBL" id="JACHKT010000043">
    <property type="protein sequence ID" value="MBB6005380.1"/>
    <property type="molecule type" value="Genomic_DNA"/>
</dbReference>
<protein>
    <submittedName>
        <fullName evidence="1">Uncharacterized protein</fullName>
    </submittedName>
</protein>